<evidence type="ECO:0000256" key="1">
    <source>
        <dbReference type="SAM" id="MobiDB-lite"/>
    </source>
</evidence>
<feature type="region of interest" description="Disordered" evidence="1">
    <location>
        <begin position="32"/>
        <end position="73"/>
    </location>
</feature>
<organism evidence="2 3">
    <name type="scientific">Orchesella dallaii</name>
    <dbReference type="NCBI Taxonomy" id="48710"/>
    <lineage>
        <taxon>Eukaryota</taxon>
        <taxon>Metazoa</taxon>
        <taxon>Ecdysozoa</taxon>
        <taxon>Arthropoda</taxon>
        <taxon>Hexapoda</taxon>
        <taxon>Collembola</taxon>
        <taxon>Entomobryomorpha</taxon>
        <taxon>Entomobryoidea</taxon>
        <taxon>Orchesellidae</taxon>
        <taxon>Orchesellinae</taxon>
        <taxon>Orchesella</taxon>
    </lineage>
</organism>
<feature type="compositionally biased region" description="Basic and acidic residues" evidence="1">
    <location>
        <begin position="46"/>
        <end position="61"/>
    </location>
</feature>
<gene>
    <name evidence="2" type="ORF">ODALV1_LOCUS19304</name>
</gene>
<proteinExistence type="predicted"/>
<accession>A0ABP1R886</accession>
<reference evidence="2 3" key="1">
    <citation type="submission" date="2024-08" db="EMBL/GenBank/DDBJ databases">
        <authorList>
            <person name="Cucini C."/>
            <person name="Frati F."/>
        </authorList>
    </citation>
    <scope>NUCLEOTIDE SEQUENCE [LARGE SCALE GENOMIC DNA]</scope>
</reference>
<evidence type="ECO:0000313" key="2">
    <source>
        <dbReference type="EMBL" id="CAL8121274.1"/>
    </source>
</evidence>
<name>A0ABP1R886_9HEXA</name>
<dbReference type="Proteomes" id="UP001642540">
    <property type="component" value="Unassembled WGS sequence"/>
</dbReference>
<protein>
    <submittedName>
        <fullName evidence="2">Uncharacterized protein</fullName>
    </submittedName>
</protein>
<evidence type="ECO:0000313" key="3">
    <source>
        <dbReference type="Proteomes" id="UP001642540"/>
    </source>
</evidence>
<keyword evidence="3" id="KW-1185">Reference proteome</keyword>
<sequence length="131" mass="15602">MKMLHVKDHALSHYGVYLQELSAYNAKITQERLQGPGTAKPGSGQEKAKTVAKSKEELKRTNDKRKGKALTEQQKVKQRDYYKKWYERNKDKLKGRIIVLTEEQKVKQRAYYKQWYQRNKGKRKLTERQSE</sequence>
<dbReference type="EMBL" id="CAXLJM020000065">
    <property type="protein sequence ID" value="CAL8121274.1"/>
    <property type="molecule type" value="Genomic_DNA"/>
</dbReference>
<comment type="caution">
    <text evidence="2">The sequence shown here is derived from an EMBL/GenBank/DDBJ whole genome shotgun (WGS) entry which is preliminary data.</text>
</comment>